<accession>A0AAP0X0S4</accession>
<protein>
    <submittedName>
        <fullName evidence="2">Uncharacterized protein</fullName>
    </submittedName>
</protein>
<name>A0AAP0X0S4_LIQFO</name>
<keyword evidence="1" id="KW-0812">Transmembrane</keyword>
<dbReference type="Pfam" id="PF03140">
    <property type="entry name" value="DUF247"/>
    <property type="match status" value="1"/>
</dbReference>
<dbReference type="InterPro" id="IPR004158">
    <property type="entry name" value="DUF247_pln"/>
</dbReference>
<feature type="transmembrane region" description="Helical" evidence="1">
    <location>
        <begin position="421"/>
        <end position="445"/>
    </location>
</feature>
<sequence>MDSNNSSGRQLPASRDNVTIEIKDDTLVSSIKEKMENTSPLLCICRVPETTRKENENAYAPGIISIGPLHHGKPTLKQMEDHKWRYLYTLLSRKPSQQEVATNLEASLDGCVKSLRESEHRARKCYAEDINLTSDEFVEMMLLDGCFIIELFLKYAFRGLRRRSDPIFFTTGIFCSLRLNMILLENQLPFFVLQQLFNIVPLPRQCTQSLTELAFRFFESIIPKDKHDKHVFQEKFNLEGNHLLDLIHNCLLPTISRVRPKKVGVQKRLDCATKLQEEGIKFNDKTAHSLLDVRFVNGVIEIPPMKILHYTETLLRNLVALEQCYGGCTPHVTSYAFLMKSLVCCEKDVRLLLRREILANSSGSEIEVLDLFKSLYKENDVKDFYYDGLCEQVNEYRRTSWFVWWRKLFLPNNVQKTPKSVMVLFAVVLFLLLTFLGTLFSILSFSRHGL</sequence>
<dbReference type="AlphaFoldDB" id="A0AAP0X0S4"/>
<dbReference type="EMBL" id="JBBPBK010000003">
    <property type="protein sequence ID" value="KAK9288249.1"/>
    <property type="molecule type" value="Genomic_DNA"/>
</dbReference>
<keyword evidence="1" id="KW-1133">Transmembrane helix</keyword>
<evidence type="ECO:0000313" key="3">
    <source>
        <dbReference type="Proteomes" id="UP001415857"/>
    </source>
</evidence>
<evidence type="ECO:0000256" key="1">
    <source>
        <dbReference type="SAM" id="Phobius"/>
    </source>
</evidence>
<comment type="caution">
    <text evidence="2">The sequence shown here is derived from an EMBL/GenBank/DDBJ whole genome shotgun (WGS) entry which is preliminary data.</text>
</comment>
<proteinExistence type="predicted"/>
<organism evidence="2 3">
    <name type="scientific">Liquidambar formosana</name>
    <name type="common">Formosan gum</name>
    <dbReference type="NCBI Taxonomy" id="63359"/>
    <lineage>
        <taxon>Eukaryota</taxon>
        <taxon>Viridiplantae</taxon>
        <taxon>Streptophyta</taxon>
        <taxon>Embryophyta</taxon>
        <taxon>Tracheophyta</taxon>
        <taxon>Spermatophyta</taxon>
        <taxon>Magnoliopsida</taxon>
        <taxon>eudicotyledons</taxon>
        <taxon>Gunneridae</taxon>
        <taxon>Pentapetalae</taxon>
        <taxon>Saxifragales</taxon>
        <taxon>Altingiaceae</taxon>
        <taxon>Liquidambar</taxon>
    </lineage>
</organism>
<dbReference type="PANTHER" id="PTHR31170:SF25">
    <property type="entry name" value="BNAA09G04570D PROTEIN"/>
    <property type="match status" value="1"/>
</dbReference>
<gene>
    <name evidence="2" type="ORF">L1049_016699</name>
</gene>
<dbReference type="Proteomes" id="UP001415857">
    <property type="component" value="Unassembled WGS sequence"/>
</dbReference>
<reference evidence="2 3" key="1">
    <citation type="journal article" date="2024" name="Plant J.">
        <title>Genome sequences and population genomics reveal climatic adaptation and genomic divergence between two closely related sweetgum species.</title>
        <authorList>
            <person name="Xu W.Q."/>
            <person name="Ren C.Q."/>
            <person name="Zhang X.Y."/>
            <person name="Comes H.P."/>
            <person name="Liu X.H."/>
            <person name="Li Y.G."/>
            <person name="Kettle C.J."/>
            <person name="Jalonen R."/>
            <person name="Gaisberger H."/>
            <person name="Ma Y.Z."/>
            <person name="Qiu Y.X."/>
        </authorList>
    </citation>
    <scope>NUCLEOTIDE SEQUENCE [LARGE SCALE GENOMIC DNA]</scope>
    <source>
        <strain evidence="2">Hangzhou</strain>
    </source>
</reference>
<keyword evidence="1" id="KW-0472">Membrane</keyword>
<evidence type="ECO:0000313" key="2">
    <source>
        <dbReference type="EMBL" id="KAK9288249.1"/>
    </source>
</evidence>
<dbReference type="PANTHER" id="PTHR31170">
    <property type="entry name" value="BNAC04G53230D PROTEIN"/>
    <property type="match status" value="1"/>
</dbReference>
<keyword evidence="3" id="KW-1185">Reference proteome</keyword>